<accession>A0A0C3PVL1</accession>
<dbReference type="Proteomes" id="UP000054248">
    <property type="component" value="Unassembled WGS sequence"/>
</dbReference>
<dbReference type="GO" id="GO:0005524">
    <property type="term" value="F:ATP binding"/>
    <property type="evidence" value="ECO:0007669"/>
    <property type="project" value="InterPro"/>
</dbReference>
<dbReference type="InterPro" id="IPR008271">
    <property type="entry name" value="Ser/Thr_kinase_AS"/>
</dbReference>
<reference evidence="2 3" key="1">
    <citation type="submission" date="2014-04" db="EMBL/GenBank/DDBJ databases">
        <authorList>
            <consortium name="DOE Joint Genome Institute"/>
            <person name="Kuo A."/>
            <person name="Girlanda M."/>
            <person name="Perotto S."/>
            <person name="Kohler A."/>
            <person name="Nagy L.G."/>
            <person name="Floudas D."/>
            <person name="Copeland A."/>
            <person name="Barry K.W."/>
            <person name="Cichocki N."/>
            <person name="Veneault-Fourrey C."/>
            <person name="LaButti K."/>
            <person name="Lindquist E.A."/>
            <person name="Lipzen A."/>
            <person name="Lundell T."/>
            <person name="Morin E."/>
            <person name="Murat C."/>
            <person name="Sun H."/>
            <person name="Tunlid A."/>
            <person name="Henrissat B."/>
            <person name="Grigoriev I.V."/>
            <person name="Hibbett D.S."/>
            <person name="Martin F."/>
            <person name="Nordberg H.P."/>
            <person name="Cantor M.N."/>
            <person name="Hua S.X."/>
        </authorList>
    </citation>
    <scope>NUCLEOTIDE SEQUENCE [LARGE SCALE GENOMIC DNA]</scope>
    <source>
        <strain evidence="2 3">MUT 4182</strain>
    </source>
</reference>
<feature type="domain" description="Protein kinase" evidence="1">
    <location>
        <begin position="1"/>
        <end position="76"/>
    </location>
</feature>
<name>A0A0C3PVL1_9AGAM</name>
<gene>
    <name evidence="2" type="ORF">M407DRAFT_61371</name>
</gene>
<protein>
    <recommendedName>
        <fullName evidence="1">Protein kinase domain-containing protein</fullName>
    </recommendedName>
</protein>
<proteinExistence type="predicted"/>
<keyword evidence="3" id="KW-1185">Reference proteome</keyword>
<evidence type="ECO:0000313" key="2">
    <source>
        <dbReference type="EMBL" id="KIO19000.1"/>
    </source>
</evidence>
<dbReference type="Gene3D" id="1.10.510.10">
    <property type="entry name" value="Transferase(Phosphotransferase) domain 1"/>
    <property type="match status" value="1"/>
</dbReference>
<sequence>WEPNGNVREFLANAKPTAYICQIQDMFGGLGYLHTREPPIRHGDLKSLNILVSSSYEAIITDFGSARLVTDNVEQE</sequence>
<dbReference type="InterPro" id="IPR011009">
    <property type="entry name" value="Kinase-like_dom_sf"/>
</dbReference>
<dbReference type="PROSITE" id="PS50011">
    <property type="entry name" value="PROTEIN_KINASE_DOM"/>
    <property type="match status" value="1"/>
</dbReference>
<feature type="non-terminal residue" evidence="2">
    <location>
        <position position="76"/>
    </location>
</feature>
<dbReference type="PROSITE" id="PS00108">
    <property type="entry name" value="PROTEIN_KINASE_ST"/>
    <property type="match status" value="1"/>
</dbReference>
<dbReference type="GO" id="GO:0004672">
    <property type="term" value="F:protein kinase activity"/>
    <property type="evidence" value="ECO:0007669"/>
    <property type="project" value="InterPro"/>
</dbReference>
<organism evidence="2 3">
    <name type="scientific">Tulasnella calospora MUT 4182</name>
    <dbReference type="NCBI Taxonomy" id="1051891"/>
    <lineage>
        <taxon>Eukaryota</taxon>
        <taxon>Fungi</taxon>
        <taxon>Dikarya</taxon>
        <taxon>Basidiomycota</taxon>
        <taxon>Agaricomycotina</taxon>
        <taxon>Agaricomycetes</taxon>
        <taxon>Cantharellales</taxon>
        <taxon>Tulasnellaceae</taxon>
        <taxon>Tulasnella</taxon>
    </lineage>
</organism>
<dbReference type="Pfam" id="PF00069">
    <property type="entry name" value="Pkinase"/>
    <property type="match status" value="1"/>
</dbReference>
<dbReference type="SUPFAM" id="SSF56112">
    <property type="entry name" value="Protein kinase-like (PK-like)"/>
    <property type="match status" value="1"/>
</dbReference>
<dbReference type="HOGENOM" id="CLU_2661441_0_0_1"/>
<dbReference type="OrthoDB" id="3795368at2759"/>
<dbReference type="STRING" id="1051891.A0A0C3PVL1"/>
<dbReference type="EMBL" id="KN823247">
    <property type="protein sequence ID" value="KIO19000.1"/>
    <property type="molecule type" value="Genomic_DNA"/>
</dbReference>
<dbReference type="InterPro" id="IPR000719">
    <property type="entry name" value="Prot_kinase_dom"/>
</dbReference>
<dbReference type="AlphaFoldDB" id="A0A0C3PVL1"/>
<reference evidence="3" key="2">
    <citation type="submission" date="2015-01" db="EMBL/GenBank/DDBJ databases">
        <title>Evolutionary Origins and Diversification of the Mycorrhizal Mutualists.</title>
        <authorList>
            <consortium name="DOE Joint Genome Institute"/>
            <consortium name="Mycorrhizal Genomics Consortium"/>
            <person name="Kohler A."/>
            <person name="Kuo A."/>
            <person name="Nagy L.G."/>
            <person name="Floudas D."/>
            <person name="Copeland A."/>
            <person name="Barry K.W."/>
            <person name="Cichocki N."/>
            <person name="Veneault-Fourrey C."/>
            <person name="LaButti K."/>
            <person name="Lindquist E.A."/>
            <person name="Lipzen A."/>
            <person name="Lundell T."/>
            <person name="Morin E."/>
            <person name="Murat C."/>
            <person name="Riley R."/>
            <person name="Ohm R."/>
            <person name="Sun H."/>
            <person name="Tunlid A."/>
            <person name="Henrissat B."/>
            <person name="Grigoriev I.V."/>
            <person name="Hibbett D.S."/>
            <person name="Martin F."/>
        </authorList>
    </citation>
    <scope>NUCLEOTIDE SEQUENCE [LARGE SCALE GENOMIC DNA]</scope>
    <source>
        <strain evidence="3">MUT 4182</strain>
    </source>
</reference>
<evidence type="ECO:0000259" key="1">
    <source>
        <dbReference type="PROSITE" id="PS50011"/>
    </source>
</evidence>
<feature type="non-terminal residue" evidence="2">
    <location>
        <position position="1"/>
    </location>
</feature>
<evidence type="ECO:0000313" key="3">
    <source>
        <dbReference type="Proteomes" id="UP000054248"/>
    </source>
</evidence>